<evidence type="ECO:0000313" key="2">
    <source>
        <dbReference type="Proteomes" id="UP000805614"/>
    </source>
</evidence>
<proteinExistence type="predicted"/>
<gene>
    <name evidence="1" type="ORF">HKK74_13370</name>
</gene>
<keyword evidence="2" id="KW-1185">Reference proteome</keyword>
<dbReference type="EMBL" id="JABVEC010000008">
    <property type="protein sequence ID" value="MBC6466489.1"/>
    <property type="molecule type" value="Genomic_DNA"/>
</dbReference>
<dbReference type="Proteomes" id="UP000805614">
    <property type="component" value="Unassembled WGS sequence"/>
</dbReference>
<reference evidence="1 2" key="1">
    <citation type="submission" date="2020-06" db="EMBL/GenBank/DDBJ databases">
        <title>Actinomadura xiongansis sp. nov., isolated from soil of Baiyangdian.</title>
        <authorList>
            <person name="Zhang X."/>
        </authorList>
    </citation>
    <scope>NUCLEOTIDE SEQUENCE [LARGE SCALE GENOMIC DNA]</scope>
    <source>
        <strain evidence="1 2">HBUM206468</strain>
    </source>
</reference>
<dbReference type="RefSeq" id="WP_187243495.1">
    <property type="nucleotide sequence ID" value="NZ_BAAAOK010000009.1"/>
</dbReference>
<sequence length="52" mass="6006">MTTRQRVHCVPPADSMTIFLSRVVDAFRTGSWEFDEPMLSDARTLDHLIQAR</sequence>
<name>A0ABR7LNR0_9ACTN</name>
<evidence type="ECO:0000313" key="1">
    <source>
        <dbReference type="EMBL" id="MBC6466489.1"/>
    </source>
</evidence>
<protein>
    <submittedName>
        <fullName evidence="1">Uncharacterized protein</fullName>
    </submittedName>
</protein>
<comment type="caution">
    <text evidence="1">The sequence shown here is derived from an EMBL/GenBank/DDBJ whole genome shotgun (WGS) entry which is preliminary data.</text>
</comment>
<accession>A0ABR7LNR0</accession>
<organism evidence="1 2">
    <name type="scientific">Actinomadura alba</name>
    <dbReference type="NCBI Taxonomy" id="406431"/>
    <lineage>
        <taxon>Bacteria</taxon>
        <taxon>Bacillati</taxon>
        <taxon>Actinomycetota</taxon>
        <taxon>Actinomycetes</taxon>
        <taxon>Streptosporangiales</taxon>
        <taxon>Thermomonosporaceae</taxon>
        <taxon>Actinomadura</taxon>
    </lineage>
</organism>